<dbReference type="InterPro" id="IPR001680">
    <property type="entry name" value="WD40_rpt"/>
</dbReference>
<dbReference type="SUPFAM" id="SSF50978">
    <property type="entry name" value="WD40 repeat-like"/>
    <property type="match status" value="2"/>
</dbReference>
<evidence type="ECO:0000313" key="8">
    <source>
        <dbReference type="Proteomes" id="UP001642409"/>
    </source>
</evidence>
<sequence length="598" mass="65898">MGCGPQATLSPDIQPAPAPQPVSEQQQPQPQAQPQLQQVDTSAEVQSLINMLLDPHSDLFKNYIDFKTLENIQRTLSLSPVHIKQLFSIINNSKTNLSLSYSASNSISILNFFHFPFSNLDFSNVHIPCANLSGSICEHANFSNADLSGVNFTNSVLNGAKFDGANMKNVEFNERASVFCGEVNVICFNSKGQLATGDSKGVIKIWDVQSSDLIRTITDHASQVNCLQFNQQNELISGSNDCQALVHNARGELVQTIDQHTHYVTCAQFGQDLIATASMDKTVKIFEKGEQTHNIVHPGPVTSISFSKDGEILATACGPVVKFFDTKTGKALHQIESDTDVNQVAFGSQNIVLSSKNQIQIYNARTFQNPNLKVLKNPVGKISSTQIQDDIIAASSDDKTLIIANTNGKLISMSQQEHQIVNVCFGPNQVIACADVKGNIKFTNIQQPKNIKQDITHTEKIQCINCNDNYLVSASYDMILIHSLSNGQILGLIYPEAHIHVSRIGINGETIVCDADNEIYCYNFKGDVVDKITAEMSAKRQVEKAGLNIKCDYNKIIVQKGENTIWIAGKTLQLKGIEFNEVQYLSNENRTLMEQRAE</sequence>
<feature type="domain" description="Anaphase-promoting complex subunit 4-like WD40" evidence="5">
    <location>
        <begin position="271"/>
        <end position="348"/>
    </location>
</feature>
<protein>
    <submittedName>
        <fullName evidence="6">NB-ARC domain-containing protein</fullName>
    </submittedName>
    <submittedName>
        <fullName evidence="7">NB-ARC_domain-containing protein</fullName>
    </submittedName>
</protein>
<reference evidence="6" key="1">
    <citation type="submission" date="2023-06" db="EMBL/GenBank/DDBJ databases">
        <authorList>
            <person name="Kurt Z."/>
        </authorList>
    </citation>
    <scope>NUCLEOTIDE SEQUENCE</scope>
</reference>
<gene>
    <name evidence="7" type="ORF">HINF_LOCUS29377</name>
    <name evidence="6" type="ORF">HINF_LOCUS42270</name>
</gene>
<evidence type="ECO:0000313" key="6">
    <source>
        <dbReference type="EMBL" id="CAI9954625.1"/>
    </source>
</evidence>
<keyword evidence="8" id="KW-1185">Reference proteome</keyword>
<accession>A0AA86UE70</accession>
<dbReference type="SUPFAM" id="SSF141571">
    <property type="entry name" value="Pentapeptide repeat-like"/>
    <property type="match status" value="1"/>
</dbReference>
<organism evidence="6">
    <name type="scientific">Hexamita inflata</name>
    <dbReference type="NCBI Taxonomy" id="28002"/>
    <lineage>
        <taxon>Eukaryota</taxon>
        <taxon>Metamonada</taxon>
        <taxon>Diplomonadida</taxon>
        <taxon>Hexamitidae</taxon>
        <taxon>Hexamitinae</taxon>
        <taxon>Hexamita</taxon>
    </lineage>
</organism>
<dbReference type="PANTHER" id="PTHR22847:SF637">
    <property type="entry name" value="WD REPEAT DOMAIN 5B"/>
    <property type="match status" value="1"/>
</dbReference>
<dbReference type="Proteomes" id="UP001642409">
    <property type="component" value="Unassembled WGS sequence"/>
</dbReference>
<evidence type="ECO:0000256" key="3">
    <source>
        <dbReference type="PROSITE-ProRule" id="PRU00221"/>
    </source>
</evidence>
<evidence type="ECO:0000256" key="4">
    <source>
        <dbReference type="SAM" id="MobiDB-lite"/>
    </source>
</evidence>
<feature type="compositionally biased region" description="Low complexity" evidence="4">
    <location>
        <begin position="21"/>
        <end position="38"/>
    </location>
</feature>
<feature type="repeat" description="WD" evidence="3">
    <location>
        <begin position="194"/>
        <end position="216"/>
    </location>
</feature>
<dbReference type="SMART" id="SM00320">
    <property type="entry name" value="WD40"/>
    <property type="match status" value="8"/>
</dbReference>
<dbReference type="PROSITE" id="PS50082">
    <property type="entry name" value="WD_REPEATS_2"/>
    <property type="match status" value="1"/>
</dbReference>
<dbReference type="Pfam" id="PF00805">
    <property type="entry name" value="Pentapeptide"/>
    <property type="match status" value="1"/>
</dbReference>
<dbReference type="Pfam" id="PF12894">
    <property type="entry name" value="ANAPC4_WD40"/>
    <property type="match status" value="1"/>
</dbReference>
<dbReference type="InterPro" id="IPR024977">
    <property type="entry name" value="Apc4-like_WD40_dom"/>
</dbReference>
<evidence type="ECO:0000256" key="1">
    <source>
        <dbReference type="ARBA" id="ARBA00022574"/>
    </source>
</evidence>
<comment type="caution">
    <text evidence="6">The sequence shown here is derived from an EMBL/GenBank/DDBJ whole genome shotgun (WGS) entry which is preliminary data.</text>
</comment>
<evidence type="ECO:0000313" key="7">
    <source>
        <dbReference type="EMBL" id="CAL6023936.1"/>
    </source>
</evidence>
<dbReference type="InterPro" id="IPR036322">
    <property type="entry name" value="WD40_repeat_dom_sf"/>
</dbReference>
<dbReference type="EMBL" id="CAXDID020000094">
    <property type="protein sequence ID" value="CAL6023936.1"/>
    <property type="molecule type" value="Genomic_DNA"/>
</dbReference>
<dbReference type="Pfam" id="PF00400">
    <property type="entry name" value="WD40"/>
    <property type="match status" value="2"/>
</dbReference>
<dbReference type="Gene3D" id="2.160.20.80">
    <property type="entry name" value="E3 ubiquitin-protein ligase SopA"/>
    <property type="match status" value="1"/>
</dbReference>
<dbReference type="GO" id="GO:1990234">
    <property type="term" value="C:transferase complex"/>
    <property type="evidence" value="ECO:0007669"/>
    <property type="project" value="UniProtKB-ARBA"/>
</dbReference>
<dbReference type="EMBL" id="CATOUU010000849">
    <property type="protein sequence ID" value="CAI9954625.1"/>
    <property type="molecule type" value="Genomic_DNA"/>
</dbReference>
<dbReference type="InterPro" id="IPR001646">
    <property type="entry name" value="5peptide_repeat"/>
</dbReference>
<evidence type="ECO:0000256" key="2">
    <source>
        <dbReference type="ARBA" id="ARBA00022737"/>
    </source>
</evidence>
<dbReference type="InterPro" id="IPR015943">
    <property type="entry name" value="WD40/YVTN_repeat-like_dom_sf"/>
</dbReference>
<name>A0AA86UE70_9EUKA</name>
<feature type="region of interest" description="Disordered" evidence="4">
    <location>
        <begin position="1"/>
        <end position="40"/>
    </location>
</feature>
<reference evidence="7 8" key="2">
    <citation type="submission" date="2024-07" db="EMBL/GenBank/DDBJ databases">
        <authorList>
            <person name="Akdeniz Z."/>
        </authorList>
    </citation>
    <scope>NUCLEOTIDE SEQUENCE [LARGE SCALE GENOMIC DNA]</scope>
</reference>
<dbReference type="PANTHER" id="PTHR22847">
    <property type="entry name" value="WD40 REPEAT PROTEIN"/>
    <property type="match status" value="1"/>
</dbReference>
<dbReference type="Gene3D" id="2.130.10.10">
    <property type="entry name" value="YVTN repeat-like/Quinoprotein amine dehydrogenase"/>
    <property type="match status" value="2"/>
</dbReference>
<evidence type="ECO:0000259" key="5">
    <source>
        <dbReference type="Pfam" id="PF12894"/>
    </source>
</evidence>
<keyword evidence="2" id="KW-0677">Repeat</keyword>
<proteinExistence type="predicted"/>
<dbReference type="AlphaFoldDB" id="A0AA86UE70"/>
<keyword evidence="1 3" id="KW-0853">WD repeat</keyword>